<dbReference type="Gene3D" id="2.40.420.20">
    <property type="match status" value="1"/>
</dbReference>
<sequence length="353" mass="35398">MGGWRRIILPIVRVVLVAAIAVALVKIAFFPDASAESTPAEASASIEEPVVTAQVSSLENALTVPASVRADTAVDAKATLQGTVSELTVTVGQKVAAGERIGAVRQETPVDPVTRVAPDGTETVVPQKPKVVAEAIVAPAAGTISALSVIQKQDVAVGDVVATITPDAFVVQGSLKPKDLYRLSSIPGEASVSLKGGPGEFTCTSLRIATPAASGDGSAANGADPSAGAAGGDGASTALTCRVPVEVRVFSGLTGALTIQAGSAENVVTLPTTAVKGNADSGSVWVQNAEGGAEERPVKLGITDGVQIQIVEGIAEGDTVYEFVPGTDVTDPESTGCALQPDGTEVCEDGLVP</sequence>
<keyword evidence="5" id="KW-1185">Reference proteome</keyword>
<reference evidence="4 5" key="1">
    <citation type="submission" date="2017-02" db="EMBL/GenBank/DDBJ databases">
        <authorList>
            <person name="Peterson S.W."/>
        </authorList>
    </citation>
    <scope>NUCLEOTIDE SEQUENCE [LARGE SCALE GENOMIC DNA]</scope>
    <source>
        <strain evidence="4 5">VKM Ac-2059</strain>
    </source>
</reference>
<dbReference type="GO" id="GO:1990281">
    <property type="term" value="C:efflux pump complex"/>
    <property type="evidence" value="ECO:0007669"/>
    <property type="project" value="TreeGrafter"/>
</dbReference>
<keyword evidence="2" id="KW-0472">Membrane</keyword>
<keyword evidence="2" id="KW-0812">Transmembrane</keyword>
<accession>A0A1T5KLX6</accession>
<evidence type="ECO:0000256" key="2">
    <source>
        <dbReference type="SAM" id="Phobius"/>
    </source>
</evidence>
<feature type="domain" description="Multidrug resistance protein MdtA-like C-terminal permuted SH3" evidence="3">
    <location>
        <begin position="266"/>
        <end position="320"/>
    </location>
</feature>
<dbReference type="AlphaFoldDB" id="A0A1T5KLX6"/>
<dbReference type="PANTHER" id="PTHR30469:SF20">
    <property type="entry name" value="EFFLUX RND TRANSPORTER PERIPLASMIC ADAPTOR SUBUNIT"/>
    <property type="match status" value="1"/>
</dbReference>
<keyword evidence="2" id="KW-1133">Transmembrane helix</keyword>
<gene>
    <name evidence="4" type="ORF">SAMN06309945_2401</name>
</gene>
<feature type="region of interest" description="Disordered" evidence="1">
    <location>
        <begin position="214"/>
        <end position="233"/>
    </location>
</feature>
<evidence type="ECO:0000256" key="1">
    <source>
        <dbReference type="SAM" id="MobiDB-lite"/>
    </source>
</evidence>
<dbReference type="GO" id="GO:0015562">
    <property type="term" value="F:efflux transmembrane transporter activity"/>
    <property type="evidence" value="ECO:0007669"/>
    <property type="project" value="TreeGrafter"/>
</dbReference>
<dbReference type="PANTHER" id="PTHR30469">
    <property type="entry name" value="MULTIDRUG RESISTANCE PROTEIN MDTA"/>
    <property type="match status" value="1"/>
</dbReference>
<evidence type="ECO:0000259" key="3">
    <source>
        <dbReference type="Pfam" id="PF25967"/>
    </source>
</evidence>
<evidence type="ECO:0000313" key="5">
    <source>
        <dbReference type="Proteomes" id="UP000190857"/>
    </source>
</evidence>
<organism evidence="4 5">
    <name type="scientific">Okibacterium fritillariae</name>
    <dbReference type="NCBI Taxonomy" id="123320"/>
    <lineage>
        <taxon>Bacteria</taxon>
        <taxon>Bacillati</taxon>
        <taxon>Actinomycetota</taxon>
        <taxon>Actinomycetes</taxon>
        <taxon>Micrococcales</taxon>
        <taxon>Microbacteriaceae</taxon>
        <taxon>Okibacterium</taxon>
    </lineage>
</organism>
<dbReference type="InterPro" id="IPR058627">
    <property type="entry name" value="MdtA-like_C"/>
</dbReference>
<dbReference type="Proteomes" id="UP000190857">
    <property type="component" value="Unassembled WGS sequence"/>
</dbReference>
<dbReference type="STRING" id="123320.SAMN06309945_2401"/>
<name>A0A1T5KLX6_9MICO</name>
<evidence type="ECO:0000313" key="4">
    <source>
        <dbReference type="EMBL" id="SKC64752.1"/>
    </source>
</evidence>
<proteinExistence type="predicted"/>
<feature type="compositionally biased region" description="Low complexity" evidence="1">
    <location>
        <begin position="214"/>
        <end position="228"/>
    </location>
</feature>
<feature type="transmembrane region" description="Helical" evidence="2">
    <location>
        <begin position="7"/>
        <end position="29"/>
    </location>
</feature>
<dbReference type="EMBL" id="FUZP01000002">
    <property type="protein sequence ID" value="SKC64752.1"/>
    <property type="molecule type" value="Genomic_DNA"/>
</dbReference>
<dbReference type="Gene3D" id="2.40.50.100">
    <property type="match status" value="1"/>
</dbReference>
<dbReference type="Pfam" id="PF25967">
    <property type="entry name" value="RND-MFP_C"/>
    <property type="match status" value="1"/>
</dbReference>
<protein>
    <submittedName>
        <fullName evidence="4">HlyD family secretion protein</fullName>
    </submittedName>
</protein>